<organism evidence="4 5">
    <name type="scientific">Zostera marina</name>
    <name type="common">Eelgrass</name>
    <dbReference type="NCBI Taxonomy" id="29655"/>
    <lineage>
        <taxon>Eukaryota</taxon>
        <taxon>Viridiplantae</taxon>
        <taxon>Streptophyta</taxon>
        <taxon>Embryophyta</taxon>
        <taxon>Tracheophyta</taxon>
        <taxon>Spermatophyta</taxon>
        <taxon>Magnoliopsida</taxon>
        <taxon>Liliopsida</taxon>
        <taxon>Zosteraceae</taxon>
        <taxon>Zostera</taxon>
    </lineage>
</organism>
<gene>
    <name evidence="4" type="ORF">ZOSMA_16G00760</name>
</gene>
<dbReference type="Proteomes" id="UP000036987">
    <property type="component" value="Unassembled WGS sequence"/>
</dbReference>
<evidence type="ECO:0000313" key="4">
    <source>
        <dbReference type="EMBL" id="KMZ72110.1"/>
    </source>
</evidence>
<keyword evidence="1" id="KW-0479">Metal-binding</keyword>
<dbReference type="GO" id="GO:0046872">
    <property type="term" value="F:metal ion binding"/>
    <property type="evidence" value="ECO:0007669"/>
    <property type="project" value="UniProtKB-KW"/>
</dbReference>
<name>A0A0K9PV75_ZOSMR</name>
<protein>
    <submittedName>
        <fullName evidence="4">Calcium-dependent lipid-binding domain-containing protein</fullName>
    </submittedName>
</protein>
<keyword evidence="2" id="KW-0106">Calcium</keyword>
<dbReference type="SUPFAM" id="SSF49562">
    <property type="entry name" value="C2 domain (Calcium/lipid-binding domain, CaLB)"/>
    <property type="match status" value="1"/>
</dbReference>
<proteinExistence type="predicted"/>
<dbReference type="InterPro" id="IPR035892">
    <property type="entry name" value="C2_domain_sf"/>
</dbReference>
<dbReference type="EMBL" id="LFYR01000643">
    <property type="protein sequence ID" value="KMZ72110.1"/>
    <property type="molecule type" value="Genomic_DNA"/>
</dbReference>
<sequence>MPRGTLEVLLVGAKGLEDTDFFGKMDPYVILTYRTQEHKSSIAKDQGTEPHWNETFLFTVSDFRCDLALKIMDSDNLSKDDFVGAATIPVEPVFYEGKLPSRVYNVVKDEKYKGEIKVAMTFYPEEEHCCQDY</sequence>
<dbReference type="InterPro" id="IPR000008">
    <property type="entry name" value="C2_dom"/>
</dbReference>
<reference evidence="5" key="1">
    <citation type="journal article" date="2016" name="Nature">
        <title>The genome of the seagrass Zostera marina reveals angiosperm adaptation to the sea.</title>
        <authorList>
            <person name="Olsen J.L."/>
            <person name="Rouze P."/>
            <person name="Verhelst B."/>
            <person name="Lin Y.-C."/>
            <person name="Bayer T."/>
            <person name="Collen J."/>
            <person name="Dattolo E."/>
            <person name="De Paoli E."/>
            <person name="Dittami S."/>
            <person name="Maumus F."/>
            <person name="Michel G."/>
            <person name="Kersting A."/>
            <person name="Lauritano C."/>
            <person name="Lohaus R."/>
            <person name="Toepel M."/>
            <person name="Tonon T."/>
            <person name="Vanneste K."/>
            <person name="Amirebrahimi M."/>
            <person name="Brakel J."/>
            <person name="Bostroem C."/>
            <person name="Chovatia M."/>
            <person name="Grimwood J."/>
            <person name="Jenkins J.W."/>
            <person name="Jueterbock A."/>
            <person name="Mraz A."/>
            <person name="Stam W.T."/>
            <person name="Tice H."/>
            <person name="Bornberg-Bauer E."/>
            <person name="Green P.J."/>
            <person name="Pearson G.A."/>
            <person name="Procaccini G."/>
            <person name="Duarte C.M."/>
            <person name="Schmutz J."/>
            <person name="Reusch T.B.H."/>
            <person name="Van de Peer Y."/>
        </authorList>
    </citation>
    <scope>NUCLEOTIDE SEQUENCE [LARGE SCALE GENOMIC DNA]</scope>
    <source>
        <strain evidence="5">cv. Finnish</strain>
    </source>
</reference>
<comment type="caution">
    <text evidence="4">The sequence shown here is derived from an EMBL/GenBank/DDBJ whole genome shotgun (WGS) entry which is preliminary data.</text>
</comment>
<evidence type="ECO:0000259" key="3">
    <source>
        <dbReference type="PROSITE" id="PS50004"/>
    </source>
</evidence>
<dbReference type="SMART" id="SM00239">
    <property type="entry name" value="C2"/>
    <property type="match status" value="1"/>
</dbReference>
<dbReference type="OrthoDB" id="419768at2759"/>
<dbReference type="Gene3D" id="2.60.40.150">
    <property type="entry name" value="C2 domain"/>
    <property type="match status" value="1"/>
</dbReference>
<evidence type="ECO:0000256" key="2">
    <source>
        <dbReference type="ARBA" id="ARBA00022837"/>
    </source>
</evidence>
<accession>A0A0K9PV75</accession>
<evidence type="ECO:0000256" key="1">
    <source>
        <dbReference type="ARBA" id="ARBA00022723"/>
    </source>
</evidence>
<keyword evidence="5" id="KW-1185">Reference proteome</keyword>
<dbReference type="PANTHER" id="PTHR46502:SF2">
    <property type="entry name" value="16 KDA PHLOEM PROTEIN 2"/>
    <property type="match status" value="1"/>
</dbReference>
<dbReference type="Pfam" id="PF00168">
    <property type="entry name" value="C2"/>
    <property type="match status" value="1"/>
</dbReference>
<feature type="domain" description="C2" evidence="3">
    <location>
        <begin position="1"/>
        <end position="104"/>
    </location>
</feature>
<dbReference type="OMA" id="ECCEEEQ"/>
<dbReference type="PROSITE" id="PS50004">
    <property type="entry name" value="C2"/>
    <property type="match status" value="1"/>
</dbReference>
<dbReference type="AlphaFoldDB" id="A0A0K9PV75"/>
<evidence type="ECO:0000313" key="5">
    <source>
        <dbReference type="Proteomes" id="UP000036987"/>
    </source>
</evidence>
<dbReference type="PANTHER" id="PTHR46502">
    <property type="entry name" value="C2 DOMAIN-CONTAINING"/>
    <property type="match status" value="1"/>
</dbReference>